<dbReference type="OMA" id="EYEMVGM"/>
<evidence type="ECO:0000256" key="1">
    <source>
        <dbReference type="ARBA" id="ARBA00004653"/>
    </source>
</evidence>
<dbReference type="GO" id="GO:0000139">
    <property type="term" value="C:Golgi membrane"/>
    <property type="evidence" value="ECO:0007669"/>
    <property type="project" value="UniProtKB-SubCell"/>
</dbReference>
<keyword evidence="5" id="KW-0653">Protein transport</keyword>
<protein>
    <recommendedName>
        <fullName evidence="13">Protein SYS1 homolog</fullName>
    </recommendedName>
</protein>
<keyword evidence="12" id="KW-1185">Reference proteome</keyword>
<evidence type="ECO:0000256" key="5">
    <source>
        <dbReference type="ARBA" id="ARBA00022927"/>
    </source>
</evidence>
<dbReference type="Proteomes" id="UP000444721">
    <property type="component" value="Unassembled WGS sequence"/>
</dbReference>
<evidence type="ECO:0000256" key="9">
    <source>
        <dbReference type="SAM" id="MobiDB-lite"/>
    </source>
</evidence>
<feature type="compositionally biased region" description="Low complexity" evidence="9">
    <location>
        <begin position="163"/>
        <end position="172"/>
    </location>
</feature>
<evidence type="ECO:0008006" key="13">
    <source>
        <dbReference type="Google" id="ProtNLM"/>
    </source>
</evidence>
<evidence type="ECO:0000256" key="4">
    <source>
        <dbReference type="ARBA" id="ARBA00022692"/>
    </source>
</evidence>
<evidence type="ECO:0000256" key="7">
    <source>
        <dbReference type="ARBA" id="ARBA00023034"/>
    </source>
</evidence>
<dbReference type="PANTHER" id="PTHR12952:SF0">
    <property type="entry name" value="PROTEIN SYS1 HOMOLOG"/>
    <property type="match status" value="1"/>
</dbReference>
<dbReference type="GO" id="GO:0005829">
    <property type="term" value="C:cytosol"/>
    <property type="evidence" value="ECO:0007669"/>
    <property type="project" value="GOC"/>
</dbReference>
<dbReference type="VEuPathDB" id="AmoebaDB:NfTy_069700"/>
<dbReference type="GO" id="GO:0034067">
    <property type="term" value="P:protein localization to Golgi apparatus"/>
    <property type="evidence" value="ECO:0007669"/>
    <property type="project" value="TreeGrafter"/>
</dbReference>
<dbReference type="GO" id="GO:0006895">
    <property type="term" value="P:Golgi to endosome transport"/>
    <property type="evidence" value="ECO:0007669"/>
    <property type="project" value="TreeGrafter"/>
</dbReference>
<dbReference type="VEuPathDB" id="AmoebaDB:NF0116630"/>
<dbReference type="Pfam" id="PF09801">
    <property type="entry name" value="SYS1"/>
    <property type="match status" value="1"/>
</dbReference>
<dbReference type="GeneID" id="68111227"/>
<feature type="transmembrane region" description="Helical" evidence="10">
    <location>
        <begin position="95"/>
        <end position="113"/>
    </location>
</feature>
<name>A0A6A5BRB4_NAEFO</name>
<sequence>MFQVSLGRSITDAWLIILQIVLIQSINYFLLVLLCVVFCLPFGFVPTLEQLFSYKAISVFSLFGWINIVIWLLDGFIGGFLLFMVVRRSKKCMDFTITFHVIHLLLCIIYKAFPVYWEWYVCVILHSITMTLVGEFSCYWREQREINLPSTNRSTSTGGRMMSDSLSTTTSSQQECHADDEDEESVIGDSQVAERTAFLSNTTKEEKAH</sequence>
<comment type="subcellular location">
    <subcellularLocation>
        <location evidence="1">Golgi apparatus membrane</location>
        <topology evidence="1">Multi-pass membrane protein</topology>
    </subcellularLocation>
</comment>
<keyword evidence="8 10" id="KW-0472">Membrane</keyword>
<feature type="transmembrane region" description="Helical" evidence="10">
    <location>
        <begin position="57"/>
        <end position="83"/>
    </location>
</feature>
<reference evidence="11 12" key="1">
    <citation type="journal article" date="2019" name="Sci. Rep.">
        <title>Nanopore sequencing improves the draft genome of the human pathogenic amoeba Naegleria fowleri.</title>
        <authorList>
            <person name="Liechti N."/>
            <person name="Schurch N."/>
            <person name="Bruggmann R."/>
            <person name="Wittwer M."/>
        </authorList>
    </citation>
    <scope>NUCLEOTIDE SEQUENCE [LARGE SCALE GENOMIC DNA]</scope>
    <source>
        <strain evidence="11 12">ATCC 30894</strain>
    </source>
</reference>
<evidence type="ECO:0000256" key="2">
    <source>
        <dbReference type="ARBA" id="ARBA00008160"/>
    </source>
</evidence>
<evidence type="ECO:0000256" key="3">
    <source>
        <dbReference type="ARBA" id="ARBA00022448"/>
    </source>
</evidence>
<comment type="caution">
    <text evidence="11">The sequence shown here is derived from an EMBL/GenBank/DDBJ whole genome shotgun (WGS) entry which is preliminary data.</text>
</comment>
<dbReference type="OrthoDB" id="542931at2759"/>
<evidence type="ECO:0000256" key="8">
    <source>
        <dbReference type="ARBA" id="ARBA00023136"/>
    </source>
</evidence>
<dbReference type="EMBL" id="VFQX01000036">
    <property type="protein sequence ID" value="KAF0976714.1"/>
    <property type="molecule type" value="Genomic_DNA"/>
</dbReference>
<keyword evidence="3" id="KW-0813">Transport</keyword>
<gene>
    <name evidence="11" type="ORF">FDP41_004009</name>
</gene>
<evidence type="ECO:0000313" key="11">
    <source>
        <dbReference type="EMBL" id="KAF0976714.1"/>
    </source>
</evidence>
<keyword evidence="7" id="KW-0333">Golgi apparatus</keyword>
<keyword evidence="6 10" id="KW-1133">Transmembrane helix</keyword>
<dbReference type="PANTHER" id="PTHR12952">
    <property type="entry name" value="SYS1"/>
    <property type="match status" value="1"/>
</dbReference>
<feature type="region of interest" description="Disordered" evidence="9">
    <location>
        <begin position="150"/>
        <end position="191"/>
    </location>
</feature>
<accession>A0A6A5BRB4</accession>
<comment type="similarity">
    <text evidence="2">Belongs to the SYS1 family.</text>
</comment>
<dbReference type="AlphaFoldDB" id="A0A6A5BRB4"/>
<dbReference type="RefSeq" id="XP_044561427.1">
    <property type="nucleotide sequence ID" value="XM_044707377.1"/>
</dbReference>
<dbReference type="GO" id="GO:0005802">
    <property type="term" value="C:trans-Golgi network"/>
    <property type="evidence" value="ECO:0007669"/>
    <property type="project" value="TreeGrafter"/>
</dbReference>
<organism evidence="11 12">
    <name type="scientific">Naegleria fowleri</name>
    <name type="common">Brain eating amoeba</name>
    <dbReference type="NCBI Taxonomy" id="5763"/>
    <lineage>
        <taxon>Eukaryota</taxon>
        <taxon>Discoba</taxon>
        <taxon>Heterolobosea</taxon>
        <taxon>Tetramitia</taxon>
        <taxon>Eutetramitia</taxon>
        <taxon>Vahlkampfiidae</taxon>
        <taxon>Naegleria</taxon>
    </lineage>
</organism>
<dbReference type="GO" id="GO:0043001">
    <property type="term" value="P:Golgi to plasma membrane protein transport"/>
    <property type="evidence" value="ECO:0007669"/>
    <property type="project" value="TreeGrafter"/>
</dbReference>
<proteinExistence type="inferred from homology"/>
<evidence type="ECO:0000313" key="12">
    <source>
        <dbReference type="Proteomes" id="UP000444721"/>
    </source>
</evidence>
<dbReference type="VEuPathDB" id="AmoebaDB:FDP41_004009"/>
<dbReference type="InterPro" id="IPR019185">
    <property type="entry name" value="Integral_membrane_SYS1-rel"/>
</dbReference>
<keyword evidence="4 10" id="KW-0812">Transmembrane</keyword>
<evidence type="ECO:0000256" key="6">
    <source>
        <dbReference type="ARBA" id="ARBA00022989"/>
    </source>
</evidence>
<feature type="transmembrane region" description="Helical" evidence="10">
    <location>
        <begin position="12"/>
        <end position="45"/>
    </location>
</feature>
<evidence type="ECO:0000256" key="10">
    <source>
        <dbReference type="SAM" id="Phobius"/>
    </source>
</evidence>